<dbReference type="Proteomes" id="UP000706039">
    <property type="component" value="Unassembled WGS sequence"/>
</dbReference>
<comment type="caution">
    <text evidence="3">The sequence shown here is derived from an EMBL/GenBank/DDBJ whole genome shotgun (WGS) entry which is preliminary data.</text>
</comment>
<dbReference type="RefSeq" id="WP_222991035.1">
    <property type="nucleotide sequence ID" value="NZ_JAINVV010000008.1"/>
</dbReference>
<organism evidence="3 4">
    <name type="scientific">Sphingomonas colocasiae</name>
    <dbReference type="NCBI Taxonomy" id="1848973"/>
    <lineage>
        <taxon>Bacteria</taxon>
        <taxon>Pseudomonadati</taxon>
        <taxon>Pseudomonadota</taxon>
        <taxon>Alphaproteobacteria</taxon>
        <taxon>Sphingomonadales</taxon>
        <taxon>Sphingomonadaceae</taxon>
        <taxon>Sphingomonas</taxon>
    </lineage>
</organism>
<dbReference type="InterPro" id="IPR051017">
    <property type="entry name" value="Aldolase-II_Adducin_sf"/>
</dbReference>
<evidence type="ECO:0000256" key="1">
    <source>
        <dbReference type="ARBA" id="ARBA00037961"/>
    </source>
</evidence>
<dbReference type="PANTHER" id="PTHR10672">
    <property type="entry name" value="ADDUCIN"/>
    <property type="match status" value="1"/>
</dbReference>
<dbReference type="Gene3D" id="3.40.225.10">
    <property type="entry name" value="Class II aldolase/adducin N-terminal domain"/>
    <property type="match status" value="1"/>
</dbReference>
<feature type="domain" description="Class II aldolase/adducin N-terminal" evidence="2">
    <location>
        <begin position="23"/>
        <end position="203"/>
    </location>
</feature>
<keyword evidence="4" id="KW-1185">Reference proteome</keyword>
<gene>
    <name evidence="3" type="ORF">K7G82_16615</name>
</gene>
<sequence length="256" mass="28482">MKIATISQARRLEMSPAEARLREDLAAAYRLVALYGWDDLLFTHLSVRIPGPDHHFLLNPFGLMFEEVTASSLVKVDLDGNVIEPAEARINPAGFTIHSAVHAARADAQCVMHLHTVAGVGVSCQEQGLLPMHQEAMLLQAQLAYHDYEGIAFDHDERPRLVADLGDAIYMILRNHGTLVVGRSVAEAFARMYHLERACQMQVAATAGGAALRWPGENVQAVTRRQGADQHQWVADDYIWPALLRRLDRQGSDFRD</sequence>
<protein>
    <submittedName>
        <fullName evidence="3">Class II aldolase/adducin family protein</fullName>
    </submittedName>
</protein>
<evidence type="ECO:0000313" key="3">
    <source>
        <dbReference type="EMBL" id="MBY8823930.1"/>
    </source>
</evidence>
<dbReference type="SMART" id="SM01007">
    <property type="entry name" value="Aldolase_II"/>
    <property type="match status" value="1"/>
</dbReference>
<dbReference type="Pfam" id="PF00596">
    <property type="entry name" value="Aldolase_II"/>
    <property type="match status" value="1"/>
</dbReference>
<dbReference type="SUPFAM" id="SSF53639">
    <property type="entry name" value="AraD/HMP-PK domain-like"/>
    <property type="match status" value="1"/>
</dbReference>
<name>A0ABS7PRG3_9SPHN</name>
<dbReference type="InterPro" id="IPR036409">
    <property type="entry name" value="Aldolase_II/adducin_N_sf"/>
</dbReference>
<proteinExistence type="inferred from homology"/>
<dbReference type="EMBL" id="JAINVV010000008">
    <property type="protein sequence ID" value="MBY8823930.1"/>
    <property type="molecule type" value="Genomic_DNA"/>
</dbReference>
<dbReference type="PANTHER" id="PTHR10672:SF3">
    <property type="entry name" value="PROTEIN HU-LI TAI SHAO"/>
    <property type="match status" value="1"/>
</dbReference>
<dbReference type="NCBIfam" id="NF005451">
    <property type="entry name" value="PRK07044.1"/>
    <property type="match status" value="1"/>
</dbReference>
<evidence type="ECO:0000259" key="2">
    <source>
        <dbReference type="SMART" id="SM01007"/>
    </source>
</evidence>
<comment type="similarity">
    <text evidence="1">Belongs to the aldolase class II family.</text>
</comment>
<evidence type="ECO:0000313" key="4">
    <source>
        <dbReference type="Proteomes" id="UP000706039"/>
    </source>
</evidence>
<reference evidence="3 4" key="1">
    <citation type="submission" date="2021-08" db="EMBL/GenBank/DDBJ databases">
        <authorList>
            <person name="Tuo L."/>
        </authorList>
    </citation>
    <scope>NUCLEOTIDE SEQUENCE [LARGE SCALE GENOMIC DNA]</scope>
    <source>
        <strain evidence="3 4">JCM 31229</strain>
    </source>
</reference>
<dbReference type="InterPro" id="IPR001303">
    <property type="entry name" value="Aldolase_II/adducin_N"/>
</dbReference>
<accession>A0ABS7PRG3</accession>